<dbReference type="Proteomes" id="UP000198862">
    <property type="component" value="Unassembled WGS sequence"/>
</dbReference>
<gene>
    <name evidence="1" type="ORF">SAMN02745724_03371</name>
</gene>
<dbReference type="STRING" id="1123010.SAMN02745724_03371"/>
<accession>A0A1I1PAG0</accession>
<evidence type="ECO:0000313" key="1">
    <source>
        <dbReference type="EMBL" id="SFD06582.1"/>
    </source>
</evidence>
<proteinExistence type="predicted"/>
<dbReference type="InterPro" id="IPR029032">
    <property type="entry name" value="AhpD-like"/>
</dbReference>
<dbReference type="AlphaFoldDB" id="A0A1I1PAG0"/>
<dbReference type="Gene3D" id="1.20.1290.10">
    <property type="entry name" value="AhpD-like"/>
    <property type="match status" value="1"/>
</dbReference>
<name>A0A1I1PAG0_9GAMM</name>
<organism evidence="1 2">
    <name type="scientific">Pseudoalteromonas denitrificans DSM 6059</name>
    <dbReference type="NCBI Taxonomy" id="1123010"/>
    <lineage>
        <taxon>Bacteria</taxon>
        <taxon>Pseudomonadati</taxon>
        <taxon>Pseudomonadota</taxon>
        <taxon>Gammaproteobacteria</taxon>
        <taxon>Alteromonadales</taxon>
        <taxon>Pseudoalteromonadaceae</taxon>
        <taxon>Pseudoalteromonas</taxon>
    </lineage>
</organism>
<reference evidence="1 2" key="1">
    <citation type="submission" date="2016-10" db="EMBL/GenBank/DDBJ databases">
        <authorList>
            <person name="de Groot N.N."/>
        </authorList>
    </citation>
    <scope>NUCLEOTIDE SEQUENCE [LARGE SCALE GENOMIC DNA]</scope>
    <source>
        <strain evidence="1 2">DSM 6059</strain>
    </source>
</reference>
<dbReference type="OrthoDB" id="7593450at2"/>
<evidence type="ECO:0000313" key="2">
    <source>
        <dbReference type="Proteomes" id="UP000198862"/>
    </source>
</evidence>
<keyword evidence="2" id="KW-1185">Reference proteome</keyword>
<protein>
    <submittedName>
        <fullName evidence="1">Uncharacterized protein</fullName>
    </submittedName>
</protein>
<sequence length="122" mass="14326">MSFNDLFSLKHKYLCVSDLITLLYSEAEPQVKAVYDDIKTHFELDFVLNYFKTQGSNIALLKGNWEKIKSIIFQGTVPCLIKEEIIYRISKQQNCQYCRYIHTKVIESLRDKIQNLQGLEVN</sequence>
<dbReference type="EMBL" id="FOLO01000030">
    <property type="protein sequence ID" value="SFD06582.1"/>
    <property type="molecule type" value="Genomic_DNA"/>
</dbReference>
<dbReference type="SUPFAM" id="SSF69118">
    <property type="entry name" value="AhpD-like"/>
    <property type="match status" value="1"/>
</dbReference>
<dbReference type="RefSeq" id="WP_091986918.1">
    <property type="nucleotide sequence ID" value="NZ_FOLO01000030.1"/>
</dbReference>